<dbReference type="Gene3D" id="2.40.10.500">
    <property type="match status" value="1"/>
</dbReference>
<dbReference type="PROSITE" id="PS51125">
    <property type="entry name" value="NHL"/>
    <property type="match status" value="2"/>
</dbReference>
<dbReference type="Pfam" id="PF01436">
    <property type="entry name" value="NHL"/>
    <property type="match status" value="2"/>
</dbReference>
<dbReference type="SUPFAM" id="SSF56399">
    <property type="entry name" value="ADP-ribosylation"/>
    <property type="match status" value="1"/>
</dbReference>
<evidence type="ECO:0000313" key="7">
    <source>
        <dbReference type="Proteomes" id="UP000663877"/>
    </source>
</evidence>
<dbReference type="PANTHER" id="PTHR24104:SF25">
    <property type="entry name" value="PROTEIN LIN-41"/>
    <property type="match status" value="1"/>
</dbReference>
<evidence type="ECO:0000313" key="4">
    <source>
        <dbReference type="EMBL" id="CAF0895824.1"/>
    </source>
</evidence>
<dbReference type="Gene3D" id="3.90.176.10">
    <property type="entry name" value="Toxin ADP-ribosyltransferase, Chain A, domain 1"/>
    <property type="match status" value="1"/>
</dbReference>
<dbReference type="Gene3D" id="2.120.10.30">
    <property type="entry name" value="TolB, C-terminal domain"/>
    <property type="match status" value="1"/>
</dbReference>
<dbReference type="InterPro" id="IPR011042">
    <property type="entry name" value="6-blade_b-propeller_TolB-like"/>
</dbReference>
<proteinExistence type="predicted"/>
<dbReference type="PROSITE" id="PS50005">
    <property type="entry name" value="TPR"/>
    <property type="match status" value="2"/>
</dbReference>
<keyword evidence="2" id="KW-0802">TPR repeat</keyword>
<dbReference type="SUPFAM" id="SSF48452">
    <property type="entry name" value="TPR-like"/>
    <property type="match status" value="1"/>
</dbReference>
<keyword evidence="6" id="KW-1185">Reference proteome</keyword>
<evidence type="ECO:0000256" key="2">
    <source>
        <dbReference type="PROSITE-ProRule" id="PRU00339"/>
    </source>
</evidence>
<evidence type="ECO:0000256" key="3">
    <source>
        <dbReference type="PROSITE-ProRule" id="PRU00504"/>
    </source>
</evidence>
<dbReference type="GO" id="GO:0008270">
    <property type="term" value="F:zinc ion binding"/>
    <property type="evidence" value="ECO:0007669"/>
    <property type="project" value="UniProtKB-KW"/>
</dbReference>
<protein>
    <submittedName>
        <fullName evidence="5">Uncharacterized protein</fullName>
    </submittedName>
</protein>
<dbReference type="InterPro" id="IPR019734">
    <property type="entry name" value="TPR_rpt"/>
</dbReference>
<dbReference type="SMART" id="SM00028">
    <property type="entry name" value="TPR"/>
    <property type="match status" value="2"/>
</dbReference>
<accession>A0A814Z6G1</accession>
<feature type="repeat" description="TPR" evidence="2">
    <location>
        <begin position="410"/>
        <end position="443"/>
    </location>
</feature>
<feature type="repeat" description="NHL" evidence="3">
    <location>
        <begin position="735"/>
        <end position="766"/>
    </location>
</feature>
<comment type="caution">
    <text evidence="5">The sequence shown here is derived from an EMBL/GenBank/DDBJ whole genome shotgun (WGS) entry which is preliminary data.</text>
</comment>
<dbReference type="PANTHER" id="PTHR24104">
    <property type="entry name" value="E3 UBIQUITIN-PROTEIN LIGASE NHLRC1-RELATED"/>
    <property type="match status" value="1"/>
</dbReference>
<dbReference type="OrthoDB" id="10021022at2759"/>
<dbReference type="EMBL" id="CAJNOI010000315">
    <property type="protein sequence ID" value="CAF1239488.1"/>
    <property type="molecule type" value="Genomic_DNA"/>
</dbReference>
<dbReference type="CDD" id="cd05819">
    <property type="entry name" value="NHL"/>
    <property type="match status" value="1"/>
</dbReference>
<evidence type="ECO:0000313" key="6">
    <source>
        <dbReference type="Proteomes" id="UP000663832"/>
    </source>
</evidence>
<dbReference type="SUPFAM" id="SSF101898">
    <property type="entry name" value="NHL repeat"/>
    <property type="match status" value="1"/>
</dbReference>
<dbReference type="Pfam" id="PF13424">
    <property type="entry name" value="TPR_12"/>
    <property type="match status" value="1"/>
</dbReference>
<evidence type="ECO:0000256" key="1">
    <source>
        <dbReference type="ARBA" id="ARBA00022737"/>
    </source>
</evidence>
<dbReference type="AlphaFoldDB" id="A0A814Z6G1"/>
<dbReference type="Gene3D" id="1.25.40.10">
    <property type="entry name" value="Tetratricopeptide repeat domain"/>
    <property type="match status" value="1"/>
</dbReference>
<organism evidence="5 7">
    <name type="scientific">Adineta steineri</name>
    <dbReference type="NCBI Taxonomy" id="433720"/>
    <lineage>
        <taxon>Eukaryota</taxon>
        <taxon>Metazoa</taxon>
        <taxon>Spiralia</taxon>
        <taxon>Gnathifera</taxon>
        <taxon>Rotifera</taxon>
        <taxon>Eurotatoria</taxon>
        <taxon>Bdelloidea</taxon>
        <taxon>Adinetida</taxon>
        <taxon>Adinetidae</taxon>
        <taxon>Adineta</taxon>
    </lineage>
</organism>
<dbReference type="EMBL" id="CAJNOM010000041">
    <property type="protein sequence ID" value="CAF0895824.1"/>
    <property type="molecule type" value="Genomic_DNA"/>
</dbReference>
<dbReference type="Proteomes" id="UP000663832">
    <property type="component" value="Unassembled WGS sequence"/>
</dbReference>
<dbReference type="InterPro" id="IPR001258">
    <property type="entry name" value="NHL_repeat"/>
</dbReference>
<name>A0A814Z6G1_9BILA</name>
<evidence type="ECO:0000313" key="5">
    <source>
        <dbReference type="EMBL" id="CAF1239488.1"/>
    </source>
</evidence>
<dbReference type="InterPro" id="IPR011990">
    <property type="entry name" value="TPR-like_helical_dom_sf"/>
</dbReference>
<keyword evidence="1" id="KW-0677">Repeat</keyword>
<sequence>MATAVLLNDDIHTNTNDKSLEIFSLIWLDANVNVKGTRDTEVKLRSIINHIKKFQDVKQCQQYIEQTSQKDRLILVVSGRLGQEIVPSIHQLRQVISIYVYCIDKKNNEQWTFKFSKIKYVVVDLEELVTQITTDHKLQKKVEEPLSINIFTTNIGRDKSTTGVNGQFVFSQILVDCLLRLKSTETDKNELINLCENQYEGNDTELNNLREFQDYSPDKVLWWYTRESFCYKILNAALRTQNIHIIFLFRSFIYDIYRQLQKYQSKKVIRVYRCQLMSNHELNSLKQNIGQFVSIDADPKMVNTKSFANISKHSYFPDESEVLFMIGSIFRLNSIDRNDDQIWIIKMTLCDDDEHDLKQVLMYMKQQIKSEEINLRTLGKLLWKMGKLDLAEKYFNRLLQELPSNDPLISSLYEDLGELASQTGDFDMSVQWHQKSLTIKNKNQLTVNPIIKKIKLSTGQSIPVNPININTKWKQHGITIAGGNGRGNQLNELFCPEGIYVDDDHQTIYIADYENHRIVEWKYGAKNGQVVAGGNGYGNRSDQLKYPTDVIVDKKNDSLIICNYRSRKVVRWSRQNGTNGETIITNIDCSRLAMDNNGDLYVSDYKKNEVRRWKQGEKEGTLVAGGNGKGNHLNQLHFPTYIFVDEHYSVYVSDFENHRVMKWMKGAKEGIVVAGGKSEGNSLTQLYYPRGVIVNHLGNVYVADCNNRRVMRCCQGSKEGSIVVGGNGWGDRSNQLFYSTGLSFDAQGNLYVVDCHNNRIQKYEIELNLNLLTLMMKSITKFL</sequence>
<gene>
    <name evidence="5" type="ORF">BJG266_LOCUS28970</name>
    <name evidence="4" type="ORF">QVE165_LOCUS9200</name>
</gene>
<feature type="repeat" description="NHL" evidence="3">
    <location>
        <begin position="678"/>
        <end position="710"/>
    </location>
</feature>
<reference evidence="5" key="1">
    <citation type="submission" date="2021-02" db="EMBL/GenBank/DDBJ databases">
        <authorList>
            <person name="Nowell W R."/>
        </authorList>
    </citation>
    <scope>NUCLEOTIDE SEQUENCE</scope>
</reference>
<dbReference type="Proteomes" id="UP000663877">
    <property type="component" value="Unassembled WGS sequence"/>
</dbReference>
<feature type="repeat" description="TPR" evidence="2">
    <location>
        <begin position="372"/>
        <end position="405"/>
    </location>
</feature>
<dbReference type="InterPro" id="IPR050952">
    <property type="entry name" value="TRIM-NHL_E3_ligases"/>
</dbReference>